<comment type="caution">
    <text evidence="1">The sequence shown here is derived from an EMBL/GenBank/DDBJ whole genome shotgun (WGS) entry which is preliminary data.</text>
</comment>
<dbReference type="EMBL" id="CAJVQB010011750">
    <property type="protein sequence ID" value="CAG8750165.1"/>
    <property type="molecule type" value="Genomic_DNA"/>
</dbReference>
<accession>A0ABN7VAG9</accession>
<evidence type="ECO:0000313" key="1">
    <source>
        <dbReference type="EMBL" id="CAG8750165.1"/>
    </source>
</evidence>
<keyword evidence="2" id="KW-1185">Reference proteome</keyword>
<feature type="non-terminal residue" evidence="1">
    <location>
        <position position="1"/>
    </location>
</feature>
<dbReference type="Proteomes" id="UP000789901">
    <property type="component" value="Unassembled WGS sequence"/>
</dbReference>
<protein>
    <submittedName>
        <fullName evidence="1">28451_t:CDS:1</fullName>
    </submittedName>
</protein>
<sequence length="217" mass="26076">SKILIDKNTNRFKNSSFHYNKAEQREEKNGMEIEEQIDSFEEGILFAAKRNFLTKRILSSLEKAKMNPKARRTDLYQDMISLNQISRKIKKCINTTQRTKWPKIFERTNMYLCEINNRHEIATQLINKASNLKEIENFIELRYKCIQNEQDKMLNSLLDRSYNKVKIDRVLDQKEENLLIHATEVKDKTRAFFQSQYKKRNTSLEDLLDKWKEIYKP</sequence>
<organism evidence="1 2">
    <name type="scientific">Gigaspora margarita</name>
    <dbReference type="NCBI Taxonomy" id="4874"/>
    <lineage>
        <taxon>Eukaryota</taxon>
        <taxon>Fungi</taxon>
        <taxon>Fungi incertae sedis</taxon>
        <taxon>Mucoromycota</taxon>
        <taxon>Glomeromycotina</taxon>
        <taxon>Glomeromycetes</taxon>
        <taxon>Diversisporales</taxon>
        <taxon>Gigasporaceae</taxon>
        <taxon>Gigaspora</taxon>
    </lineage>
</organism>
<gene>
    <name evidence="1" type="ORF">GMARGA_LOCUS16296</name>
</gene>
<reference evidence="1 2" key="1">
    <citation type="submission" date="2021-06" db="EMBL/GenBank/DDBJ databases">
        <authorList>
            <person name="Kallberg Y."/>
            <person name="Tangrot J."/>
            <person name="Rosling A."/>
        </authorList>
    </citation>
    <scope>NUCLEOTIDE SEQUENCE [LARGE SCALE GENOMIC DNA]</scope>
    <source>
        <strain evidence="1 2">120-4 pot B 10/14</strain>
    </source>
</reference>
<proteinExistence type="predicted"/>
<evidence type="ECO:0000313" key="2">
    <source>
        <dbReference type="Proteomes" id="UP000789901"/>
    </source>
</evidence>
<name>A0ABN7VAG9_GIGMA</name>